<dbReference type="PANTHER" id="PTHR21426">
    <property type="entry name" value="EXOCYST COMPLEX COMPONENT 8"/>
    <property type="match status" value="1"/>
</dbReference>
<dbReference type="GO" id="GO:0015031">
    <property type="term" value="P:protein transport"/>
    <property type="evidence" value="ECO:0007669"/>
    <property type="project" value="UniProtKB-KW"/>
</dbReference>
<dbReference type="InterPro" id="IPR016159">
    <property type="entry name" value="Cullin_repeat-like_dom_sf"/>
</dbReference>
<proteinExistence type="inferred from homology"/>
<protein>
    <recommendedName>
        <fullName evidence="5">Exocyst component Exo84 C-terminal domain-containing protein</fullName>
    </recommendedName>
</protein>
<gene>
    <name evidence="6" type="ORF">CYY_004313</name>
</gene>
<feature type="domain" description="Exocyst component Exo84 C-terminal" evidence="5">
    <location>
        <begin position="220"/>
        <end position="419"/>
    </location>
</feature>
<dbReference type="Gene3D" id="1.20.58.1210">
    <property type="entry name" value="Exo84p, N-terminal helical domain"/>
    <property type="match status" value="1"/>
</dbReference>
<dbReference type="AlphaFoldDB" id="A0A8J4PYG1"/>
<dbReference type="Pfam" id="PF16528">
    <property type="entry name" value="Exo84_C"/>
    <property type="match status" value="1"/>
</dbReference>
<dbReference type="EMBL" id="AJWJ01000150">
    <property type="protein sequence ID" value="KAF2074379.1"/>
    <property type="molecule type" value="Genomic_DNA"/>
</dbReference>
<dbReference type="InterPro" id="IPR033961">
    <property type="entry name" value="Exo84"/>
</dbReference>
<dbReference type="Proteomes" id="UP000695562">
    <property type="component" value="Unassembled WGS sequence"/>
</dbReference>
<evidence type="ECO:0000256" key="4">
    <source>
        <dbReference type="ARBA" id="ARBA00022927"/>
    </source>
</evidence>
<dbReference type="SUPFAM" id="SSF74788">
    <property type="entry name" value="Cullin repeat-like"/>
    <property type="match status" value="1"/>
</dbReference>
<evidence type="ECO:0000313" key="6">
    <source>
        <dbReference type="EMBL" id="KAF2074379.1"/>
    </source>
</evidence>
<keyword evidence="3" id="KW-0268">Exocytosis</keyword>
<reference evidence="6" key="1">
    <citation type="submission" date="2020-01" db="EMBL/GenBank/DDBJ databases">
        <title>Development of genomics and gene disruption for Polysphondylium violaceum indicates a role for the polyketide synthase stlB in stalk morphogenesis.</title>
        <authorList>
            <person name="Narita B."/>
            <person name="Kawabe Y."/>
            <person name="Kin K."/>
            <person name="Saito T."/>
            <person name="Gibbs R."/>
            <person name="Kuspa A."/>
            <person name="Muzny D."/>
            <person name="Queller D."/>
            <person name="Richards S."/>
            <person name="Strassman J."/>
            <person name="Sucgang R."/>
            <person name="Worley K."/>
            <person name="Schaap P."/>
        </authorList>
    </citation>
    <scope>NUCLEOTIDE SEQUENCE</scope>
    <source>
        <strain evidence="6">QSvi11</strain>
    </source>
</reference>
<keyword evidence="7" id="KW-1185">Reference proteome</keyword>
<keyword evidence="4" id="KW-0653">Protein transport</keyword>
<dbReference type="Gene3D" id="1.20.58.1220">
    <property type="entry name" value="Exo84p, C-terminal helical domain"/>
    <property type="match status" value="1"/>
</dbReference>
<dbReference type="PANTHER" id="PTHR21426:SF12">
    <property type="entry name" value="EXOCYST COMPLEX COMPONENT 8"/>
    <property type="match status" value="1"/>
</dbReference>
<dbReference type="InterPro" id="IPR042560">
    <property type="entry name" value="Exo84_C_2"/>
</dbReference>
<dbReference type="GO" id="GO:0000145">
    <property type="term" value="C:exocyst"/>
    <property type="evidence" value="ECO:0007669"/>
    <property type="project" value="InterPro"/>
</dbReference>
<keyword evidence="2" id="KW-0813">Transport</keyword>
<dbReference type="OrthoDB" id="642193at2759"/>
<comment type="similarity">
    <text evidence="1">Belongs to the EXO84 family.</text>
</comment>
<evidence type="ECO:0000256" key="3">
    <source>
        <dbReference type="ARBA" id="ARBA00022483"/>
    </source>
</evidence>
<dbReference type="GO" id="GO:0006887">
    <property type="term" value="P:exocytosis"/>
    <property type="evidence" value="ECO:0007669"/>
    <property type="project" value="UniProtKB-KW"/>
</dbReference>
<comment type="caution">
    <text evidence="6">The sequence shown here is derived from an EMBL/GenBank/DDBJ whole genome shotgun (WGS) entry which is preliminary data.</text>
</comment>
<evidence type="ECO:0000256" key="1">
    <source>
        <dbReference type="ARBA" id="ARBA00007210"/>
    </source>
</evidence>
<evidence type="ECO:0000313" key="7">
    <source>
        <dbReference type="Proteomes" id="UP000695562"/>
    </source>
</evidence>
<dbReference type="InterPro" id="IPR042561">
    <property type="entry name" value="Exo84_C_1"/>
</dbReference>
<name>A0A8J4PYG1_9MYCE</name>
<sequence length="783" mass="89708">MKKGVTYALKIDNQLSTAGSSVVYQDIECLDIRANGIYVVKFMFREWVGPLNQLTNPKSSIKLAINPKEFLVTCNHSDKKKTVYRWDTKPSEVKSAEDNPIEYTTFSTGSFNVDKYTTDLFTHKTDTQAEVHLNYLNERKLGCIDHLKKDVYKNHLIFIGASKEIANSEVDMLDFRNLVTDYGNCITSLQNLSINWDHYKVKKNNKNEFESLSSTTEPIQWLTTAPNELRVAIQQREFETAVGFVEKINQIYESNPKVDITMQTHPLKESIENNIKQLTDKLMDELRSPLLKPNQIKETISLLVRLSQNDKAKSIFLESRSHSISQAIKKVPVSGDLNRYIGELVRIIFNSIIATCNDFTNSFPSHMNSGLIGWVIDELVLISDIFQRQVFILDNFYAIAQTMRIVESHCEMMDTTGLSINFYWKLLLQPHLEQVITGYEQKIRNQTRHHLSEEKFIGISKWDYEIQITSPNLNKDATPSKNTPYLSPAQKAVLEAQQQAQQAQLENDDSKLKLTQSTIFLNSATQRFANDICQIVSIDSIPVVSVSLSKIFKEYMTHLLAQMEKGTLNDNQCLSIISNSIFIVDDLAHRIANKFEDALGEKLNNLKNLSEELLYLHESIRDEYAIAKARDIMSDHVMNWDEEDYRIEEEIEAFPKKFIKLSDHLDTLANTIQMNVNSETVLPIISRIISEVVVLISQRLQANPVVFGYGGLQHFVLEMKYLTTFAGKYPVEDFTFGLISDLIDKNVDLFASTNQFDSSTVLKPDEYFTTIIDNLVYQKAVYK</sequence>
<evidence type="ECO:0000256" key="2">
    <source>
        <dbReference type="ARBA" id="ARBA00022448"/>
    </source>
</evidence>
<dbReference type="GO" id="GO:0006893">
    <property type="term" value="P:Golgi to plasma membrane transport"/>
    <property type="evidence" value="ECO:0007669"/>
    <property type="project" value="TreeGrafter"/>
</dbReference>
<accession>A0A8J4PYG1</accession>
<organism evidence="6 7">
    <name type="scientific">Polysphondylium violaceum</name>
    <dbReference type="NCBI Taxonomy" id="133409"/>
    <lineage>
        <taxon>Eukaryota</taxon>
        <taxon>Amoebozoa</taxon>
        <taxon>Evosea</taxon>
        <taxon>Eumycetozoa</taxon>
        <taxon>Dictyostelia</taxon>
        <taxon>Dictyosteliales</taxon>
        <taxon>Dictyosteliaceae</taxon>
        <taxon>Polysphondylium</taxon>
    </lineage>
</organism>
<dbReference type="InterPro" id="IPR032403">
    <property type="entry name" value="Exo84_C"/>
</dbReference>
<evidence type="ECO:0000259" key="5">
    <source>
        <dbReference type="Pfam" id="PF16528"/>
    </source>
</evidence>